<dbReference type="AlphaFoldDB" id="A0A068V1R5"/>
<evidence type="ECO:0000313" key="2">
    <source>
        <dbReference type="EMBL" id="CDP14454.1"/>
    </source>
</evidence>
<keyword evidence="3" id="KW-1185">Reference proteome</keyword>
<proteinExistence type="predicted"/>
<reference evidence="3" key="1">
    <citation type="journal article" date="2014" name="Science">
        <title>The coffee genome provides insight into the convergent evolution of caffeine biosynthesis.</title>
        <authorList>
            <person name="Denoeud F."/>
            <person name="Carretero-Paulet L."/>
            <person name="Dereeper A."/>
            <person name="Droc G."/>
            <person name="Guyot R."/>
            <person name="Pietrella M."/>
            <person name="Zheng C."/>
            <person name="Alberti A."/>
            <person name="Anthony F."/>
            <person name="Aprea G."/>
            <person name="Aury J.M."/>
            <person name="Bento P."/>
            <person name="Bernard M."/>
            <person name="Bocs S."/>
            <person name="Campa C."/>
            <person name="Cenci A."/>
            <person name="Combes M.C."/>
            <person name="Crouzillat D."/>
            <person name="Da Silva C."/>
            <person name="Daddiego L."/>
            <person name="De Bellis F."/>
            <person name="Dussert S."/>
            <person name="Garsmeur O."/>
            <person name="Gayraud T."/>
            <person name="Guignon V."/>
            <person name="Jahn K."/>
            <person name="Jamilloux V."/>
            <person name="Joet T."/>
            <person name="Labadie K."/>
            <person name="Lan T."/>
            <person name="Leclercq J."/>
            <person name="Lepelley M."/>
            <person name="Leroy T."/>
            <person name="Li L.T."/>
            <person name="Librado P."/>
            <person name="Lopez L."/>
            <person name="Munoz A."/>
            <person name="Noel B."/>
            <person name="Pallavicini A."/>
            <person name="Perrotta G."/>
            <person name="Poncet V."/>
            <person name="Pot D."/>
            <person name="Priyono X."/>
            <person name="Rigoreau M."/>
            <person name="Rouard M."/>
            <person name="Rozas J."/>
            <person name="Tranchant-Dubreuil C."/>
            <person name="VanBuren R."/>
            <person name="Zhang Q."/>
            <person name="Andrade A.C."/>
            <person name="Argout X."/>
            <person name="Bertrand B."/>
            <person name="de Kochko A."/>
            <person name="Graziosi G."/>
            <person name="Henry R.J."/>
            <person name="Jayarama X."/>
            <person name="Ming R."/>
            <person name="Nagai C."/>
            <person name="Rounsley S."/>
            <person name="Sankoff D."/>
            <person name="Giuliano G."/>
            <person name="Albert V.A."/>
            <person name="Wincker P."/>
            <person name="Lashermes P."/>
        </authorList>
    </citation>
    <scope>NUCLEOTIDE SEQUENCE [LARGE SCALE GENOMIC DNA]</scope>
    <source>
        <strain evidence="3">cv. DH200-94</strain>
    </source>
</reference>
<dbReference type="InParanoid" id="A0A068V1R5"/>
<evidence type="ECO:0000313" key="3">
    <source>
        <dbReference type="Proteomes" id="UP000295252"/>
    </source>
</evidence>
<feature type="signal peptide" evidence="1">
    <location>
        <begin position="1"/>
        <end position="23"/>
    </location>
</feature>
<protein>
    <submittedName>
        <fullName evidence="2">Uncharacterized protein</fullName>
    </submittedName>
</protein>
<gene>
    <name evidence="2" type="ORF">GSCOC_T00040937001</name>
</gene>
<evidence type="ECO:0000256" key="1">
    <source>
        <dbReference type="SAM" id="SignalP"/>
    </source>
</evidence>
<dbReference type="Gramene" id="CDP14454">
    <property type="protein sequence ID" value="CDP14454"/>
    <property type="gene ID" value="GSCOC_T00040937001"/>
</dbReference>
<keyword evidence="1" id="KW-0732">Signal</keyword>
<dbReference type="Proteomes" id="UP000295252">
    <property type="component" value="Chromosome X"/>
</dbReference>
<name>A0A068V1R5_COFCA</name>
<accession>A0A068V1R5</accession>
<organism evidence="2 3">
    <name type="scientific">Coffea canephora</name>
    <name type="common">Robusta coffee</name>
    <dbReference type="NCBI Taxonomy" id="49390"/>
    <lineage>
        <taxon>Eukaryota</taxon>
        <taxon>Viridiplantae</taxon>
        <taxon>Streptophyta</taxon>
        <taxon>Embryophyta</taxon>
        <taxon>Tracheophyta</taxon>
        <taxon>Spermatophyta</taxon>
        <taxon>Magnoliopsida</taxon>
        <taxon>eudicotyledons</taxon>
        <taxon>Gunneridae</taxon>
        <taxon>Pentapetalae</taxon>
        <taxon>asterids</taxon>
        <taxon>lamiids</taxon>
        <taxon>Gentianales</taxon>
        <taxon>Rubiaceae</taxon>
        <taxon>Ixoroideae</taxon>
        <taxon>Gardenieae complex</taxon>
        <taxon>Bertiereae - Coffeeae clade</taxon>
        <taxon>Coffeeae</taxon>
        <taxon>Coffea</taxon>
    </lineage>
</organism>
<feature type="chain" id="PRO_5001658461" evidence="1">
    <location>
        <begin position="24"/>
        <end position="58"/>
    </location>
</feature>
<sequence length="58" mass="6397">MLALRMSLTLAVLLLLLTPGGLQLDNESVNSGSYRDFIIQIQTLPVIFKLKEVILLGL</sequence>
<dbReference type="EMBL" id="HG739170">
    <property type="protein sequence ID" value="CDP14454.1"/>
    <property type="molecule type" value="Genomic_DNA"/>
</dbReference>